<evidence type="ECO:0000256" key="1">
    <source>
        <dbReference type="ARBA" id="ARBA00022649"/>
    </source>
</evidence>
<dbReference type="GO" id="GO:0016787">
    <property type="term" value="F:hydrolase activity"/>
    <property type="evidence" value="ECO:0007669"/>
    <property type="project" value="UniProtKB-KW"/>
</dbReference>
<dbReference type="EC" id="3.1.-.-" evidence="5"/>
<keyword evidence="1 5" id="KW-1277">Toxin-antitoxin system</keyword>
<evidence type="ECO:0000256" key="4">
    <source>
        <dbReference type="ARBA" id="ARBA00022801"/>
    </source>
</evidence>
<evidence type="ECO:0000256" key="3">
    <source>
        <dbReference type="ARBA" id="ARBA00022723"/>
    </source>
</evidence>
<gene>
    <name evidence="5" type="primary">vapC</name>
    <name evidence="7" type="ORF">FNU76_20385</name>
</gene>
<feature type="binding site" evidence="5">
    <location>
        <position position="104"/>
    </location>
    <ligand>
        <name>Mg(2+)</name>
        <dbReference type="ChEBI" id="CHEBI:18420"/>
    </ligand>
</feature>
<protein>
    <recommendedName>
        <fullName evidence="5">Ribonuclease VapC</fullName>
        <shortName evidence="5">RNase VapC</shortName>
        <ecNumber evidence="5">3.1.-.-</ecNumber>
    </recommendedName>
    <alternativeName>
        <fullName evidence="5">Toxin VapC</fullName>
    </alternativeName>
</protein>
<keyword evidence="5" id="KW-0460">Magnesium</keyword>
<dbReference type="GO" id="GO:0004540">
    <property type="term" value="F:RNA nuclease activity"/>
    <property type="evidence" value="ECO:0007669"/>
    <property type="project" value="InterPro"/>
</dbReference>
<evidence type="ECO:0000259" key="6">
    <source>
        <dbReference type="Pfam" id="PF01850"/>
    </source>
</evidence>
<dbReference type="HAMAP" id="MF_00265">
    <property type="entry name" value="VapC_Nob1"/>
    <property type="match status" value="1"/>
</dbReference>
<keyword evidence="5" id="KW-0800">Toxin</keyword>
<dbReference type="GO" id="GO:0090729">
    <property type="term" value="F:toxin activity"/>
    <property type="evidence" value="ECO:0007669"/>
    <property type="project" value="UniProtKB-KW"/>
</dbReference>
<dbReference type="InterPro" id="IPR029060">
    <property type="entry name" value="PIN-like_dom_sf"/>
</dbReference>
<dbReference type="InterPro" id="IPR002716">
    <property type="entry name" value="PIN_dom"/>
</dbReference>
<comment type="function">
    <text evidence="5">Toxic component of a toxin-antitoxin (TA) system. An RNase.</text>
</comment>
<accession>A0A516SK34</accession>
<dbReference type="CDD" id="cd09874">
    <property type="entry name" value="PIN_MT3492-like"/>
    <property type="match status" value="1"/>
</dbReference>
<dbReference type="RefSeq" id="WP_144279904.1">
    <property type="nucleotide sequence ID" value="NZ_CP041730.1"/>
</dbReference>
<evidence type="ECO:0000313" key="7">
    <source>
        <dbReference type="EMBL" id="QDQ28521.1"/>
    </source>
</evidence>
<dbReference type="Proteomes" id="UP000317550">
    <property type="component" value="Chromosome"/>
</dbReference>
<feature type="domain" description="PIN" evidence="6">
    <location>
        <begin position="3"/>
        <end position="127"/>
    </location>
</feature>
<keyword evidence="2 5" id="KW-0540">Nuclease</keyword>
<dbReference type="AlphaFoldDB" id="A0A516SK34"/>
<dbReference type="InterPro" id="IPR022907">
    <property type="entry name" value="VapC_family"/>
</dbReference>
<dbReference type="Gene3D" id="3.40.50.1010">
    <property type="entry name" value="5'-nuclease"/>
    <property type="match status" value="1"/>
</dbReference>
<keyword evidence="4 5" id="KW-0378">Hydrolase</keyword>
<dbReference type="OrthoDB" id="9759796at2"/>
<name>A0A516SK34_9NEIS</name>
<organism evidence="7 8">
    <name type="scientific">Chitinimonas arctica</name>
    <dbReference type="NCBI Taxonomy" id="2594795"/>
    <lineage>
        <taxon>Bacteria</taxon>
        <taxon>Pseudomonadati</taxon>
        <taxon>Pseudomonadota</taxon>
        <taxon>Betaproteobacteria</taxon>
        <taxon>Neisseriales</taxon>
        <taxon>Chitinibacteraceae</taxon>
        <taxon>Chitinimonas</taxon>
    </lineage>
</organism>
<dbReference type="EMBL" id="CP041730">
    <property type="protein sequence ID" value="QDQ28521.1"/>
    <property type="molecule type" value="Genomic_DNA"/>
</dbReference>
<evidence type="ECO:0000313" key="8">
    <source>
        <dbReference type="Proteomes" id="UP000317550"/>
    </source>
</evidence>
<comment type="similarity">
    <text evidence="5">Belongs to the PINc/VapC protein family.</text>
</comment>
<dbReference type="Pfam" id="PF01850">
    <property type="entry name" value="PIN"/>
    <property type="match status" value="1"/>
</dbReference>
<dbReference type="SUPFAM" id="SSF88723">
    <property type="entry name" value="PIN domain-like"/>
    <property type="match status" value="1"/>
</dbReference>
<sequence>MRYVDTSVLLAYLTPEAGSLAAETFMVSSGEPLAISSWTEVELLSALGVKIRTRQLSKVSAHDVVDTYSRIVSPHLHRIDVDDADHRQAVILLEGWRTTLRASDGLHLAIAAAHEATVFTFDRGMASAGAMLGIPVQLLA</sequence>
<evidence type="ECO:0000256" key="5">
    <source>
        <dbReference type="HAMAP-Rule" id="MF_00265"/>
    </source>
</evidence>
<proteinExistence type="inferred from homology"/>
<comment type="cofactor">
    <cofactor evidence="5">
        <name>Mg(2+)</name>
        <dbReference type="ChEBI" id="CHEBI:18420"/>
    </cofactor>
</comment>
<dbReference type="GO" id="GO:0000287">
    <property type="term" value="F:magnesium ion binding"/>
    <property type="evidence" value="ECO:0007669"/>
    <property type="project" value="UniProtKB-UniRule"/>
</dbReference>
<keyword evidence="3 5" id="KW-0479">Metal-binding</keyword>
<keyword evidence="8" id="KW-1185">Reference proteome</keyword>
<feature type="binding site" evidence="5">
    <location>
        <position position="5"/>
    </location>
    <ligand>
        <name>Mg(2+)</name>
        <dbReference type="ChEBI" id="CHEBI:18420"/>
    </ligand>
</feature>
<evidence type="ECO:0000256" key="2">
    <source>
        <dbReference type="ARBA" id="ARBA00022722"/>
    </source>
</evidence>
<dbReference type="KEGG" id="cari:FNU76_20385"/>
<reference evidence="8" key="1">
    <citation type="submission" date="2019-07" db="EMBL/GenBank/DDBJ databases">
        <title>Chitinimonas sp. nov., isolated from Ny-Alesund, arctica soil.</title>
        <authorList>
            <person name="Xu Q."/>
            <person name="Peng F."/>
        </authorList>
    </citation>
    <scope>NUCLEOTIDE SEQUENCE [LARGE SCALE GENOMIC DNA]</scope>
    <source>
        <strain evidence="8">R3-44</strain>
    </source>
</reference>